<dbReference type="InterPro" id="IPR036237">
    <property type="entry name" value="Xyl_isomerase-like_sf"/>
</dbReference>
<dbReference type="InterPro" id="IPR050312">
    <property type="entry name" value="IolE/XylAMocC-like"/>
</dbReference>
<dbReference type="InterPro" id="IPR013022">
    <property type="entry name" value="Xyl_isomerase-like_TIM-brl"/>
</dbReference>
<dbReference type="Proteomes" id="UP000589620">
    <property type="component" value="Unassembled WGS sequence"/>
</dbReference>
<dbReference type="GO" id="GO:0016853">
    <property type="term" value="F:isomerase activity"/>
    <property type="evidence" value="ECO:0007669"/>
    <property type="project" value="UniProtKB-KW"/>
</dbReference>
<reference evidence="3 4" key="1">
    <citation type="submission" date="2020-07" db="EMBL/GenBank/DDBJ databases">
        <title>Sequencing the genomes of 1000 actinobacteria strains.</title>
        <authorList>
            <person name="Klenk H.-P."/>
        </authorList>
    </citation>
    <scope>NUCLEOTIDE SEQUENCE [LARGE SCALE GENOMIC DNA]</scope>
    <source>
        <strain evidence="3 4">DSM 23871</strain>
    </source>
</reference>
<dbReference type="Gene3D" id="3.20.20.150">
    <property type="entry name" value="Divalent-metal-dependent TIM barrel enzymes"/>
    <property type="match status" value="1"/>
</dbReference>
<proteinExistence type="predicted"/>
<evidence type="ECO:0000256" key="1">
    <source>
        <dbReference type="ARBA" id="ARBA00023277"/>
    </source>
</evidence>
<dbReference type="PANTHER" id="PTHR12110">
    <property type="entry name" value="HYDROXYPYRUVATE ISOMERASE"/>
    <property type="match status" value="1"/>
</dbReference>
<keyword evidence="4" id="KW-1185">Reference proteome</keyword>
<dbReference type="AlphaFoldDB" id="A0A852T4K9"/>
<name>A0A852T4K9_9MICO</name>
<evidence type="ECO:0000313" key="3">
    <source>
        <dbReference type="EMBL" id="NYD75765.1"/>
    </source>
</evidence>
<feature type="domain" description="Xylose isomerase-like TIM barrel" evidence="2">
    <location>
        <begin position="28"/>
        <end position="247"/>
    </location>
</feature>
<dbReference type="PANTHER" id="PTHR12110:SF41">
    <property type="entry name" value="INOSOSE DEHYDRATASE"/>
    <property type="match status" value="1"/>
</dbReference>
<sequence>MPHAGPTTTWSVFTKPWREPRIGALGELVAEMGFDAVELPVRPGYQVTPDDVTTALPAAVRELARAGVAVTSIASGTDEATFAACADAGVPFIRIMVPTGSAGYAATGPEIRRRLAELSVRAERHGVRVAIQPHYDDYIADSSELFALLQGVDPRFVAAIWDAAHDALARKRPEHGLERLWPWLGMVNLKSAYYARVEDRTSSLGDPVWEPVFTDARTGMAEWGRAIRHLVEHEFAGPICLTAEYTDESDLVAKVTRDLDYARGLHAAAREAVGAVR</sequence>
<gene>
    <name evidence="3" type="ORF">BJ963_003284</name>
</gene>
<comment type="caution">
    <text evidence="3">The sequence shown here is derived from an EMBL/GenBank/DDBJ whole genome shotgun (WGS) entry which is preliminary data.</text>
</comment>
<dbReference type="SUPFAM" id="SSF51658">
    <property type="entry name" value="Xylose isomerase-like"/>
    <property type="match status" value="1"/>
</dbReference>
<dbReference type="Pfam" id="PF01261">
    <property type="entry name" value="AP_endonuc_2"/>
    <property type="match status" value="1"/>
</dbReference>
<keyword evidence="3" id="KW-0413">Isomerase</keyword>
<accession>A0A852T4K9</accession>
<organism evidence="3 4">
    <name type="scientific">Leifsonia soli</name>
    <dbReference type="NCBI Taxonomy" id="582665"/>
    <lineage>
        <taxon>Bacteria</taxon>
        <taxon>Bacillati</taxon>
        <taxon>Actinomycetota</taxon>
        <taxon>Actinomycetes</taxon>
        <taxon>Micrococcales</taxon>
        <taxon>Microbacteriaceae</taxon>
        <taxon>Leifsonia</taxon>
    </lineage>
</organism>
<evidence type="ECO:0000313" key="4">
    <source>
        <dbReference type="Proteomes" id="UP000589620"/>
    </source>
</evidence>
<dbReference type="EMBL" id="JACCBJ010000001">
    <property type="protein sequence ID" value="NYD75765.1"/>
    <property type="molecule type" value="Genomic_DNA"/>
</dbReference>
<protein>
    <submittedName>
        <fullName evidence="3">Sugar phosphate isomerase/epimerase</fullName>
    </submittedName>
</protein>
<dbReference type="RefSeq" id="WP_179457583.1">
    <property type="nucleotide sequence ID" value="NZ_BAAAPX010000001.1"/>
</dbReference>
<keyword evidence="1" id="KW-0119">Carbohydrate metabolism</keyword>
<evidence type="ECO:0000259" key="2">
    <source>
        <dbReference type="Pfam" id="PF01261"/>
    </source>
</evidence>